<evidence type="ECO:0000313" key="2">
    <source>
        <dbReference type="EMBL" id="KAK6619731.1"/>
    </source>
</evidence>
<reference evidence="2 3" key="1">
    <citation type="submission" date="2023-10" db="EMBL/GenBank/DDBJ databases">
        <title>Genomes of two closely related lineages of the louse Polyplax serrata with different host specificities.</title>
        <authorList>
            <person name="Martinu J."/>
            <person name="Tarabai H."/>
            <person name="Stefka J."/>
            <person name="Hypsa V."/>
        </authorList>
    </citation>
    <scope>NUCLEOTIDE SEQUENCE [LARGE SCALE GENOMIC DNA]</scope>
    <source>
        <strain evidence="2">HR10_N</strain>
    </source>
</reference>
<feature type="compositionally biased region" description="Polar residues" evidence="1">
    <location>
        <begin position="67"/>
        <end position="76"/>
    </location>
</feature>
<dbReference type="AlphaFoldDB" id="A0AAN8NSC6"/>
<comment type="caution">
    <text evidence="2">The sequence shown here is derived from an EMBL/GenBank/DDBJ whole genome shotgun (WGS) entry which is preliminary data.</text>
</comment>
<name>A0AAN8NSC6_POLSC</name>
<dbReference type="Proteomes" id="UP001372834">
    <property type="component" value="Unassembled WGS sequence"/>
</dbReference>
<evidence type="ECO:0000256" key="1">
    <source>
        <dbReference type="SAM" id="MobiDB-lite"/>
    </source>
</evidence>
<dbReference type="EMBL" id="JAWJWE010000040">
    <property type="protein sequence ID" value="KAK6619731.1"/>
    <property type="molecule type" value="Genomic_DNA"/>
</dbReference>
<protein>
    <submittedName>
        <fullName evidence="2">Uncharacterized protein</fullName>
    </submittedName>
</protein>
<gene>
    <name evidence="2" type="ORF">RUM43_012491</name>
</gene>
<organism evidence="2 3">
    <name type="scientific">Polyplax serrata</name>
    <name type="common">Common mouse louse</name>
    <dbReference type="NCBI Taxonomy" id="468196"/>
    <lineage>
        <taxon>Eukaryota</taxon>
        <taxon>Metazoa</taxon>
        <taxon>Ecdysozoa</taxon>
        <taxon>Arthropoda</taxon>
        <taxon>Hexapoda</taxon>
        <taxon>Insecta</taxon>
        <taxon>Pterygota</taxon>
        <taxon>Neoptera</taxon>
        <taxon>Paraneoptera</taxon>
        <taxon>Psocodea</taxon>
        <taxon>Troctomorpha</taxon>
        <taxon>Phthiraptera</taxon>
        <taxon>Anoplura</taxon>
        <taxon>Polyplacidae</taxon>
        <taxon>Polyplax</taxon>
    </lineage>
</organism>
<evidence type="ECO:0000313" key="3">
    <source>
        <dbReference type="Proteomes" id="UP001372834"/>
    </source>
</evidence>
<feature type="region of interest" description="Disordered" evidence="1">
    <location>
        <begin position="67"/>
        <end position="91"/>
    </location>
</feature>
<sequence length="143" mass="16356">MIAEPVGTRRTVKFINKTTATTKKPQCANLPSYFPRQNPDDNVELTCKRAIRSKTWIFSGEKATQFWQKTGKSENPGTEEASERKQSTTGCEITHIRRSTIDKVDNREIQTDESEVVQNAPQPTLKFNPDEKTRIINCSRVRK</sequence>
<accession>A0AAN8NSC6</accession>
<proteinExistence type="predicted"/>